<dbReference type="Proteomes" id="UP000294650">
    <property type="component" value="Unassembled WGS sequence"/>
</dbReference>
<dbReference type="AlphaFoldDB" id="A0A4R3MQG2"/>
<dbReference type="RefSeq" id="WP_132372776.1">
    <property type="nucleotide sequence ID" value="NZ_SMAN01000024.1"/>
</dbReference>
<reference evidence="1 2" key="1">
    <citation type="submission" date="2019-03" db="EMBL/GenBank/DDBJ databases">
        <title>Genomic Encyclopedia of Type Strains, Phase IV (KMG-IV): sequencing the most valuable type-strain genomes for metagenomic binning, comparative biology and taxonomic classification.</title>
        <authorList>
            <person name="Goeker M."/>
        </authorList>
    </citation>
    <scope>NUCLEOTIDE SEQUENCE [LARGE SCALE GENOMIC DNA]</scope>
    <source>
        <strain evidence="1 2">DSM 25894</strain>
    </source>
</reference>
<organism evidence="1 2">
    <name type="scientific">Melghiribacillus thermohalophilus</name>
    <dbReference type="NCBI Taxonomy" id="1324956"/>
    <lineage>
        <taxon>Bacteria</taxon>
        <taxon>Bacillati</taxon>
        <taxon>Bacillota</taxon>
        <taxon>Bacilli</taxon>
        <taxon>Bacillales</taxon>
        <taxon>Bacillaceae</taxon>
        <taxon>Melghiribacillus</taxon>
    </lineage>
</organism>
<proteinExistence type="predicted"/>
<keyword evidence="2" id="KW-1185">Reference proteome</keyword>
<evidence type="ECO:0000313" key="2">
    <source>
        <dbReference type="Proteomes" id="UP000294650"/>
    </source>
</evidence>
<name>A0A4R3MQG2_9BACI</name>
<accession>A0A4R3MQG2</accession>
<sequence length="463" mass="54254">MRKKKWMAGIIGFLLFIIIVYVDSSRDRVEPEIYVADSWEDVKAFQYEKTPGLKRAEKLGLTRHYEDIKIDVPGTNRTLSIDEIWFTKDFSYLFYSIDLGEDGFNLTREHIEENFPELIISPGLVDNDQEIMLGSSRGRWSITEGIVYQNRLYHQIQFPEFLKRTDEGYERISSMEELILSGAMIRIGDENYELDDIRLPVHFDENDEIVKTIDLNREVEVMGHTLTWEMLELGTTNNRLYFHFEPAEDRLGNRIQLVMNTDQGEIRDYSAGARIEQTEDGSYVIQTHPFNHWPNTIDLELKGVTMVGSDEFSFEVDTEPYKTFLNNSTDEVPEINRFLETIKNTDIFLNSTFREEDMGIFISYELPDHADVPYMKLVGGMPVHSDEVRDDTFSKIMFHIENEKGETPEFGSRFADVENYGFYIEKEYIENSEKLFVEVSHLYYEIVTDWKGTFEIPEENHTN</sequence>
<gene>
    <name evidence="1" type="ORF">EDD68_1241</name>
</gene>
<evidence type="ECO:0008006" key="3">
    <source>
        <dbReference type="Google" id="ProtNLM"/>
    </source>
</evidence>
<evidence type="ECO:0000313" key="1">
    <source>
        <dbReference type="EMBL" id="TCT18049.1"/>
    </source>
</evidence>
<dbReference type="EMBL" id="SMAN01000024">
    <property type="protein sequence ID" value="TCT18049.1"/>
    <property type="molecule type" value="Genomic_DNA"/>
</dbReference>
<dbReference type="OrthoDB" id="2966571at2"/>
<comment type="caution">
    <text evidence="1">The sequence shown here is derived from an EMBL/GenBank/DDBJ whole genome shotgun (WGS) entry which is preliminary data.</text>
</comment>
<protein>
    <recommendedName>
        <fullName evidence="3">DUF4179 domain-containing protein</fullName>
    </recommendedName>
</protein>